<protein>
    <recommendedName>
        <fullName evidence="2">Terminase small subunit protein</fullName>
    </recommendedName>
</protein>
<evidence type="ECO:0008006" key="2">
    <source>
        <dbReference type="Google" id="ProtNLM"/>
    </source>
</evidence>
<name>A0A0F9GBH5_9ZZZZ</name>
<comment type="caution">
    <text evidence="1">The sequence shown here is derived from an EMBL/GenBank/DDBJ whole genome shotgun (WGS) entry which is preliminary data.</text>
</comment>
<dbReference type="AlphaFoldDB" id="A0A0F9GBH5"/>
<gene>
    <name evidence="1" type="ORF">LCGC14_1846820</name>
</gene>
<sequence>MTKPNGKPKPRRSTEYDEKIAAEVCNRVAAGEGLRAICKDPGFPCHQIIYQWLAAEPTFMTAYTRAREAQMEVWAEDCTDIADDATNDFMERINKAGTAERVPDPETVQRSKLRIDTRLRLMAKLNARRFGDKVEVELSGSVKVQTMTDAELEAQTRLMLVDLGVEVAAPLLLTQDDKESEPAPAVDNG</sequence>
<dbReference type="InterPro" id="IPR048683">
    <property type="entry name" value="Sf6_terminase"/>
</dbReference>
<dbReference type="Pfam" id="PF20901">
    <property type="entry name" value="Sf6_terminase"/>
    <property type="match status" value="1"/>
</dbReference>
<dbReference type="Gene3D" id="1.10.10.60">
    <property type="entry name" value="Homeodomain-like"/>
    <property type="match status" value="1"/>
</dbReference>
<dbReference type="EMBL" id="LAZR01018493">
    <property type="protein sequence ID" value="KKL96204.1"/>
    <property type="molecule type" value="Genomic_DNA"/>
</dbReference>
<reference evidence="1" key="1">
    <citation type="journal article" date="2015" name="Nature">
        <title>Complex archaea that bridge the gap between prokaryotes and eukaryotes.</title>
        <authorList>
            <person name="Spang A."/>
            <person name="Saw J.H."/>
            <person name="Jorgensen S.L."/>
            <person name="Zaremba-Niedzwiedzka K."/>
            <person name="Martijn J."/>
            <person name="Lind A.E."/>
            <person name="van Eijk R."/>
            <person name="Schleper C."/>
            <person name="Guy L."/>
            <person name="Ettema T.J."/>
        </authorList>
    </citation>
    <scope>NUCLEOTIDE SEQUENCE</scope>
</reference>
<organism evidence="1">
    <name type="scientific">marine sediment metagenome</name>
    <dbReference type="NCBI Taxonomy" id="412755"/>
    <lineage>
        <taxon>unclassified sequences</taxon>
        <taxon>metagenomes</taxon>
        <taxon>ecological metagenomes</taxon>
    </lineage>
</organism>
<evidence type="ECO:0000313" key="1">
    <source>
        <dbReference type="EMBL" id="KKL96204.1"/>
    </source>
</evidence>
<proteinExistence type="predicted"/>
<accession>A0A0F9GBH5</accession>